<dbReference type="SUPFAM" id="SSF56059">
    <property type="entry name" value="Glutathione synthetase ATP-binding domain-like"/>
    <property type="match status" value="1"/>
</dbReference>
<evidence type="ECO:0000313" key="6">
    <source>
        <dbReference type="EMBL" id="AGB48318.1"/>
    </source>
</evidence>
<dbReference type="GO" id="GO:0005829">
    <property type="term" value="C:cytosol"/>
    <property type="evidence" value="ECO:0007669"/>
    <property type="project" value="TreeGrafter"/>
</dbReference>
<keyword evidence="1" id="KW-0436">Ligase</keyword>
<dbReference type="SUPFAM" id="SSF52440">
    <property type="entry name" value="PreATP-grasp domain"/>
    <property type="match status" value="1"/>
</dbReference>
<evidence type="ECO:0000256" key="3">
    <source>
        <dbReference type="ARBA" id="ARBA00022840"/>
    </source>
</evidence>
<name>L0KW95_METHD</name>
<dbReference type="Gene3D" id="3.40.50.720">
    <property type="entry name" value="NAD(P)-binding Rossmann-like Domain"/>
    <property type="match status" value="1"/>
</dbReference>
<dbReference type="PROSITE" id="PS50975">
    <property type="entry name" value="ATP_GRASP"/>
    <property type="match status" value="1"/>
</dbReference>
<evidence type="ECO:0000313" key="7">
    <source>
        <dbReference type="Proteomes" id="UP000010866"/>
    </source>
</evidence>
<dbReference type="STRING" id="867904.Metho_0020"/>
<organism evidence="6 7">
    <name type="scientific">Methanomethylovorans hollandica (strain DSM 15978 / NBRC 107637 / DMS1)</name>
    <dbReference type="NCBI Taxonomy" id="867904"/>
    <lineage>
        <taxon>Archaea</taxon>
        <taxon>Methanobacteriati</taxon>
        <taxon>Methanobacteriota</taxon>
        <taxon>Stenosarchaea group</taxon>
        <taxon>Methanomicrobia</taxon>
        <taxon>Methanosarcinales</taxon>
        <taxon>Methanosarcinaceae</taxon>
        <taxon>Methanomethylovorans</taxon>
    </lineage>
</organism>
<dbReference type="GO" id="GO:0005524">
    <property type="term" value="F:ATP binding"/>
    <property type="evidence" value="ECO:0007669"/>
    <property type="project" value="UniProtKB-UniRule"/>
</dbReference>
<dbReference type="NCBIfam" id="TIGR03909">
    <property type="entry name" value="pyrrolys_PylC"/>
    <property type="match status" value="1"/>
</dbReference>
<dbReference type="AlphaFoldDB" id="L0KW95"/>
<dbReference type="PANTHER" id="PTHR43055">
    <property type="entry name" value="FORMATE-DEPENDENT PHOSPHORIBOSYLGLYCINAMIDE FORMYLTRANSFERASE"/>
    <property type="match status" value="1"/>
</dbReference>
<dbReference type="RefSeq" id="WP_015323489.1">
    <property type="nucleotide sequence ID" value="NC_019977.1"/>
</dbReference>
<dbReference type="GO" id="GO:0046872">
    <property type="term" value="F:metal ion binding"/>
    <property type="evidence" value="ECO:0007669"/>
    <property type="project" value="InterPro"/>
</dbReference>
<dbReference type="GO" id="GO:0016874">
    <property type="term" value="F:ligase activity"/>
    <property type="evidence" value="ECO:0007669"/>
    <property type="project" value="UniProtKB-KW"/>
</dbReference>
<dbReference type="OrthoDB" id="120341at2157"/>
<dbReference type="Gene3D" id="3.30.470.20">
    <property type="entry name" value="ATP-grasp fold, B domain"/>
    <property type="match status" value="1"/>
</dbReference>
<keyword evidence="3 4" id="KW-0067">ATP-binding</keyword>
<dbReference type="Proteomes" id="UP000010866">
    <property type="component" value="Chromosome"/>
</dbReference>
<feature type="domain" description="ATP-grasp" evidence="5">
    <location>
        <begin position="85"/>
        <end position="269"/>
    </location>
</feature>
<keyword evidence="2 4" id="KW-0547">Nucleotide-binding</keyword>
<dbReference type="InterPro" id="IPR016185">
    <property type="entry name" value="PreATP-grasp_dom_sf"/>
</dbReference>
<dbReference type="InterPro" id="IPR023890">
    <property type="entry name" value="Pyrrolys_PylC"/>
</dbReference>
<dbReference type="EMBL" id="CP003362">
    <property type="protein sequence ID" value="AGB48318.1"/>
    <property type="molecule type" value="Genomic_DNA"/>
</dbReference>
<evidence type="ECO:0000256" key="1">
    <source>
        <dbReference type="ARBA" id="ARBA00022598"/>
    </source>
</evidence>
<accession>L0KW95</accession>
<dbReference type="InterPro" id="IPR003806">
    <property type="entry name" value="ATP-grasp_PylC-type"/>
</dbReference>
<dbReference type="Pfam" id="PF02655">
    <property type="entry name" value="ATP-grasp_3"/>
    <property type="match status" value="1"/>
</dbReference>
<dbReference type="InterPro" id="IPR011761">
    <property type="entry name" value="ATP-grasp"/>
</dbReference>
<dbReference type="PANTHER" id="PTHR43055:SF1">
    <property type="entry name" value="FORMATE-DEPENDENT PHOSPHORIBOSYLGLYCINAMIDE FORMYLTRANSFERASE"/>
    <property type="match status" value="1"/>
</dbReference>
<dbReference type="GeneID" id="14407719"/>
<keyword evidence="7" id="KW-1185">Reference proteome</keyword>
<evidence type="ECO:0000259" key="5">
    <source>
        <dbReference type="PROSITE" id="PS50975"/>
    </source>
</evidence>
<dbReference type="GO" id="GO:0071524">
    <property type="term" value="P:pyrrolysine biosynthetic process"/>
    <property type="evidence" value="ECO:0007669"/>
    <property type="project" value="InterPro"/>
</dbReference>
<sequence>MKQICLIGGKLQGFEVAYHARKAGIRVVLIDRNKNAFIKDLVDTFHCFDIVEQPERLIEISAAVDAMIPVNENFDTIDFLETIKDRLHCSLLFDFDAYRISRDKNTSKKYFRSIGIPTPTDKPTHPPYFVKPSCMSSSIGTAIIYDDEGLKGLDPTMLIEEYVEGDVLSLEVVGDGEHFAVVKETKIHIDDTHDCHMVTPVSHNPELRRITYELARNLKLKGIMDVEAIYSPQGLKVLEIDARFPSQTPTAVYHSSGVNLLELLMQAFTEGVQEIVQAPEGNYCIYEHLILKDGKLSPVGEHILSMGNNYRPIHESESIEIFQRDGEHKAFTVITWGGDQEKAETNRKKAHEMILSTPEQEVP</sequence>
<gene>
    <name evidence="6" type="ordered locus">Metho_0020</name>
</gene>
<evidence type="ECO:0000256" key="4">
    <source>
        <dbReference type="PROSITE-ProRule" id="PRU00409"/>
    </source>
</evidence>
<protein>
    <submittedName>
        <fullName evidence="6">Pyrrolysine biosynthesis protein PylC</fullName>
    </submittedName>
</protein>
<evidence type="ECO:0000256" key="2">
    <source>
        <dbReference type="ARBA" id="ARBA00022741"/>
    </source>
</evidence>
<dbReference type="KEGG" id="mhz:Metho_0020"/>
<dbReference type="HOGENOM" id="CLU_707177_0_0_2"/>
<reference evidence="7" key="1">
    <citation type="submission" date="2012-02" db="EMBL/GenBank/DDBJ databases">
        <title>Complete sequence of chromosome of Methanomethylovorans hollandica DSM 15978.</title>
        <authorList>
            <person name="Lucas S."/>
            <person name="Copeland A."/>
            <person name="Lapidus A."/>
            <person name="Glavina del Rio T."/>
            <person name="Dalin E."/>
            <person name="Tice H."/>
            <person name="Bruce D."/>
            <person name="Goodwin L."/>
            <person name="Pitluck S."/>
            <person name="Peters L."/>
            <person name="Mikhailova N."/>
            <person name="Held B."/>
            <person name="Kyrpides N."/>
            <person name="Mavromatis K."/>
            <person name="Ivanova N."/>
            <person name="Brettin T."/>
            <person name="Detter J.C."/>
            <person name="Han C."/>
            <person name="Larimer F."/>
            <person name="Land M."/>
            <person name="Hauser L."/>
            <person name="Markowitz V."/>
            <person name="Cheng J.-F."/>
            <person name="Hugenholtz P."/>
            <person name="Woyke T."/>
            <person name="Wu D."/>
            <person name="Spring S."/>
            <person name="Schroeder M."/>
            <person name="Brambilla E."/>
            <person name="Klenk H.-P."/>
            <person name="Eisen J.A."/>
        </authorList>
    </citation>
    <scope>NUCLEOTIDE SEQUENCE [LARGE SCALE GENOMIC DNA]</scope>
    <source>
        <strain evidence="7">DSM 15978 / NBRC 107637 / DMS1</strain>
    </source>
</reference>
<proteinExistence type="predicted"/>